<feature type="transmembrane region" description="Helical" evidence="13">
    <location>
        <begin position="6"/>
        <end position="30"/>
    </location>
</feature>
<dbReference type="GO" id="GO:0015078">
    <property type="term" value="F:proton transmembrane transporter activity"/>
    <property type="evidence" value="ECO:0007669"/>
    <property type="project" value="InterPro"/>
</dbReference>
<keyword evidence="8 13" id="KW-1133">Transmembrane helix</keyword>
<evidence type="ECO:0000256" key="10">
    <source>
        <dbReference type="ARBA" id="ARBA00023128"/>
    </source>
</evidence>
<name>A0A346RN82_9EUCA</name>
<dbReference type="GO" id="GO:0031966">
    <property type="term" value="C:mitochondrial membrane"/>
    <property type="evidence" value="ECO:0007669"/>
    <property type="project" value="UniProtKB-SubCell"/>
</dbReference>
<evidence type="ECO:0000256" key="8">
    <source>
        <dbReference type="ARBA" id="ARBA00022989"/>
    </source>
</evidence>
<gene>
    <name evidence="14" type="primary">atp8</name>
</gene>
<dbReference type="InterPro" id="IPR001421">
    <property type="entry name" value="ATP8_metazoa"/>
</dbReference>
<keyword evidence="9 12" id="KW-0406">Ion transport</keyword>
<dbReference type="AlphaFoldDB" id="A0A346RN82"/>
<evidence type="ECO:0000256" key="4">
    <source>
        <dbReference type="ARBA" id="ARBA00022448"/>
    </source>
</evidence>
<organism evidence="14">
    <name type="scientific">Thalamita sima</name>
    <dbReference type="NCBI Taxonomy" id="600356"/>
    <lineage>
        <taxon>Eukaryota</taxon>
        <taxon>Metazoa</taxon>
        <taxon>Ecdysozoa</taxon>
        <taxon>Arthropoda</taxon>
        <taxon>Crustacea</taxon>
        <taxon>Multicrustacea</taxon>
        <taxon>Malacostraca</taxon>
        <taxon>Eumalacostraca</taxon>
        <taxon>Eucarida</taxon>
        <taxon>Decapoda</taxon>
        <taxon>Pleocyemata</taxon>
        <taxon>Brachyura</taxon>
        <taxon>Eubrachyura</taxon>
        <taxon>Portunoidea</taxon>
        <taxon>Portunidae</taxon>
        <taxon>Thalamitinae</taxon>
        <taxon>Thalamita</taxon>
    </lineage>
</organism>
<evidence type="ECO:0000256" key="2">
    <source>
        <dbReference type="ARBA" id="ARBA00008892"/>
    </source>
</evidence>
<dbReference type="Pfam" id="PF00895">
    <property type="entry name" value="ATP-synt_8"/>
    <property type="match status" value="1"/>
</dbReference>
<reference evidence="14" key="1">
    <citation type="journal article" date="2018" name="Mitochondrial DNA Part B Resour">
        <title>The complete mitochondrial genome of Thalamita sima (Decapoda: Portunidae).</title>
        <authorList>
            <person name="Zhong S."/>
            <person name="Zhao Y."/>
            <person name="Zhang Q."/>
        </authorList>
    </citation>
    <scope>NUCLEOTIDE SEQUENCE</scope>
</reference>
<evidence type="ECO:0000256" key="1">
    <source>
        <dbReference type="ARBA" id="ARBA00004304"/>
    </source>
</evidence>
<comment type="similarity">
    <text evidence="2 12">Belongs to the ATPase protein 8 family.</text>
</comment>
<evidence type="ECO:0000256" key="6">
    <source>
        <dbReference type="ARBA" id="ARBA00022692"/>
    </source>
</evidence>
<evidence type="ECO:0000256" key="9">
    <source>
        <dbReference type="ARBA" id="ARBA00023065"/>
    </source>
</evidence>
<accession>A0A346RN82</accession>
<evidence type="ECO:0000256" key="5">
    <source>
        <dbReference type="ARBA" id="ARBA00022547"/>
    </source>
</evidence>
<evidence type="ECO:0000256" key="3">
    <source>
        <dbReference type="ARBA" id="ARBA00011291"/>
    </source>
</evidence>
<dbReference type="RefSeq" id="YP_009525755.1">
    <property type="nucleotide sequence ID" value="NC_039640.1"/>
</dbReference>
<geneLocation type="mitochondrion" evidence="14"/>
<evidence type="ECO:0000256" key="13">
    <source>
        <dbReference type="SAM" id="Phobius"/>
    </source>
</evidence>
<keyword evidence="10 12" id="KW-0496">Mitochondrion</keyword>
<keyword evidence="5 12" id="KW-0138">CF(0)</keyword>
<keyword evidence="7 12" id="KW-0375">Hydrogen ion transport</keyword>
<dbReference type="EMBL" id="MG840650">
    <property type="protein sequence ID" value="AXS67529.1"/>
    <property type="molecule type" value="Genomic_DNA"/>
</dbReference>
<keyword evidence="6 12" id="KW-0812">Transmembrane</keyword>
<keyword evidence="4 12" id="KW-0813">Transport</keyword>
<keyword evidence="11 13" id="KW-0472">Membrane</keyword>
<dbReference type="GO" id="GO:0015986">
    <property type="term" value="P:proton motive force-driven ATP synthesis"/>
    <property type="evidence" value="ECO:0007669"/>
    <property type="project" value="InterPro"/>
</dbReference>
<evidence type="ECO:0000256" key="7">
    <source>
        <dbReference type="ARBA" id="ARBA00022781"/>
    </source>
</evidence>
<dbReference type="GeneID" id="38289860"/>
<dbReference type="GO" id="GO:0045259">
    <property type="term" value="C:proton-transporting ATP synthase complex"/>
    <property type="evidence" value="ECO:0007669"/>
    <property type="project" value="UniProtKB-KW"/>
</dbReference>
<protein>
    <recommendedName>
        <fullName evidence="12">ATP synthase complex subunit 8</fullName>
    </recommendedName>
</protein>
<proteinExistence type="inferred from homology"/>
<evidence type="ECO:0000313" key="14">
    <source>
        <dbReference type="EMBL" id="AXS67529.1"/>
    </source>
</evidence>
<sequence length="53" mass="6360">MPQMAPLMWLYLYSFFLLSLIIFMSINYFIKPYEKIDTKADSLSLPVQPIWKL</sequence>
<comment type="subunit">
    <text evidence="3">F-type ATPases have 2 components, CF(1) - the catalytic core - and CF(0) - the membrane proton channel.</text>
</comment>
<evidence type="ECO:0000256" key="12">
    <source>
        <dbReference type="RuleBase" id="RU003661"/>
    </source>
</evidence>
<evidence type="ECO:0000256" key="11">
    <source>
        <dbReference type="ARBA" id="ARBA00023136"/>
    </source>
</evidence>
<comment type="subcellular location">
    <subcellularLocation>
        <location evidence="1 12">Mitochondrion membrane</location>
        <topology evidence="1 12">Single-pass membrane protein</topology>
    </subcellularLocation>
</comment>